<organism evidence="1">
    <name type="scientific">hydrothermal vent metagenome</name>
    <dbReference type="NCBI Taxonomy" id="652676"/>
    <lineage>
        <taxon>unclassified sequences</taxon>
        <taxon>metagenomes</taxon>
        <taxon>ecological metagenomes</taxon>
    </lineage>
</organism>
<evidence type="ECO:0000313" key="3">
    <source>
        <dbReference type="EMBL" id="VAW81745.1"/>
    </source>
</evidence>
<name>A0A3B0Y2R0_9ZZZZ</name>
<accession>A0A3B0Y2R0</accession>
<dbReference type="EMBL" id="UOFL01000215">
    <property type="protein sequence ID" value="VAW81276.1"/>
    <property type="molecule type" value="Genomic_DNA"/>
</dbReference>
<evidence type="ECO:0000313" key="1">
    <source>
        <dbReference type="EMBL" id="VAW70703.1"/>
    </source>
</evidence>
<protein>
    <recommendedName>
        <fullName evidence="4">VgrG protein</fullName>
    </recommendedName>
</protein>
<gene>
    <name evidence="1" type="ORF">MNBD_GAMMA12-2380</name>
    <name evidence="3" type="ORF">MNBD_GAMMA12-2570</name>
    <name evidence="2" type="ORF">MNBD_GAMMA12-3904</name>
</gene>
<reference evidence="1" key="1">
    <citation type="submission" date="2018-06" db="EMBL/GenBank/DDBJ databases">
        <authorList>
            <person name="Zhirakovskaya E."/>
        </authorList>
    </citation>
    <scope>NUCLEOTIDE SEQUENCE</scope>
</reference>
<evidence type="ECO:0008006" key="4">
    <source>
        <dbReference type="Google" id="ProtNLM"/>
    </source>
</evidence>
<dbReference type="AlphaFoldDB" id="A0A3B0Y2R0"/>
<evidence type="ECO:0000313" key="2">
    <source>
        <dbReference type="EMBL" id="VAW81276.1"/>
    </source>
</evidence>
<proteinExistence type="predicted"/>
<dbReference type="EMBL" id="UOFL01000224">
    <property type="protein sequence ID" value="VAW81745.1"/>
    <property type="molecule type" value="Genomic_DNA"/>
</dbReference>
<sequence length="42" mass="4157">MHIGQGGGSIEISTDGNLVVKGGTVDITGSNINIKGQSISNS</sequence>
<dbReference type="EMBL" id="UOFL01000001">
    <property type="protein sequence ID" value="VAW70703.1"/>
    <property type="molecule type" value="Genomic_DNA"/>
</dbReference>